<evidence type="ECO:0000313" key="11">
    <source>
        <dbReference type="EMBL" id="CAD5229094.1"/>
    </source>
</evidence>
<feature type="domain" description="Carrier" evidence="9">
    <location>
        <begin position="1138"/>
        <end position="1215"/>
    </location>
</feature>
<dbReference type="InterPro" id="IPR050091">
    <property type="entry name" value="PKS_NRPS_Biosynth_Enz"/>
</dbReference>
<comment type="catalytic activity">
    <reaction evidence="7">
        <text>acetyl-CoA + n malonyl-CoA + 2n NADPH + 2n H(+) = a long-chain fatty acid + (n+1) CoA + n CO2 + 2n NADP(+).</text>
        <dbReference type="EC" id="2.3.1.85"/>
    </reaction>
</comment>
<sequence length="6064" mass="683315">MAKLKIPLSLRRLSLVSMIHLEQTVDLTLNGNVFVTCEGRVMARGVVDDVVDQRKLNEDILPNNVVSTLFNVVGYEMETFLHEDFYNFMNNIGYEHRGRFRSVYMLKVVKKGVDVYGEVMFKSNLLDVTLDGLWQSMVFALLYYDERYDNERHDTASLQDASELLIPSFFGRIFIDKHDEQPKLGTFKVNIGECSGDFKLTSDDKVIVSGKNMVFTTILSKNRSADTKSKNEMGIFKDEQKEAMPNNQPVEVPRSFNSNDSSYQNKHVNGKAGIISTACRLPGNVRSIEDFWTLLTSKEVVSRRIPINRIQNRDDLIRGRKYGRILEGGGFLEEDISLFDAKLFGISEIEARAMDPQQRILLMCVYEAIERAGMMKPSKHEQQDSIGIYVGTMGSEYCTTDDKSALGMFGSSISFLSGRINYFLDSVGPSVVVDTACSSSLVALDMALQNLGSGRIQKAIVAGVNLILSEEAMGQRANGNLLSFDGICHSFDRKASGYGRSDGIVVIVLEMAKEDCEYEALLEDTNVNHDGRSAGLTAPNGNAHYQLIKKLITGRKVSFWECHGTGTALGDPIEVNALNRVLCDTQKEDTTSGDKNIVPNKTSDGNRIKTKVYLSTAKAWMGHTEATSGLVGILKAILQLKHDRIPGLPDFEEVNSQIKLDDDVVIAKEDVVLEGTLCGVSSFGVAGTNACAILSKSTFKSKTRAADGIGLIPISAKTDKALDLMLTKILTYGDFTTASVAFSLYRQCFTEHRAVICVRNGKPQRIPRYDMNFDDITCEIVDGESEDLYCRLNDSRLKGGRNVYYKKNNYKSTVILLQKLNEFGLNLPKIRICDKVYSTGDLNDKELRANSHLQNVLSKPNTLKITVSNKIFKLNSVDALQDLLAQAYYNVNSVNWNAFYHSNLSYSALRGIPTYQFDSKSYWKCKKEHVFDDPIVGNLTVEDTVTNTQTYEGYICKLRHSKLFGRRIDYGMLICVLKILSDYERFEIATVTRNLYHVMDKDVWMKTEITVAKGRFDVRLSIENTVILSAYGSVSERNSVVLERHDEYIGVKYNRDCMDTVNDIVFIDENLKIKNGMTFIVINREHNTVSAYCNNEFKNDKDEVLIKVQYDSEVPMPVDVIHDSFVSPPDTRTELSSLVASDVKQRIVSCVERATLLEFDVEKDSNKRLTDLGLDSLAMIGFVNELSLMDITVTSGDLAKYNTVNELVEFIVTKPQESGYSSSRNVYSPDLFVMDYSNEGTVNGTVEGQETEVNTVTSSQKDIVKDDKTTDKLSTLNKDVLYVLQVTNTFSKPDFTLRISLKGRTPLMTYKYLHTRSKVTFKGLLLKLNNLKPNNILIFFNSESEFYSKTVTSVFMELGKVLLSIKYTVMITVADTDGWLAPTGMAFIKSLAAESSGKLKYTTDKKLVRYDGDVTKATVTGTWIVTGGSSGIGWEMSKHLANEHDVEEVIIVSRSKPDMLTMFEESEDTISGCSEVFYKKIRHIPVDLTVYKDVQTLRKYLNTKSVKTVSVIHSAGVSSDVFFSRMTSEFFQKPLMAKCDGINNLVKALKGIHIDKLVLNSSVSSVFGNSGQSNYAVSNAYLDYISSSPTTLFSSVGRTISVNWGNWTEAGFAANRKTIQMLESKGFYGFGTEEALQYLDVILSMTGNSQIIVAKSNWKKMVDNRPDLKEMLGEVVKGTSDNEVFKRLSVNDINDDDTNSLLQKSLPTSTVTSEGYDNLVKQVIRSTLSTVLKVETSRISDNDGFLELGLDSIGMYSLASELNSKLKSTVTVVNLFEHYNIAKLSVYIIESTQKDSEAVTVPTKSSTASNKRLKDSFSSPSLDSQLTRLLERQNAPSVATKQVHNEEKQLPNLVFLFPGTFPLNHDLNWDLFSEISYLARQLRTCSEYFEDLLNLSIQKLITHRELQNLDLPVQQAIIFSASYSIAKFWMHCNLQPTYLLGHSLGELVAIAIAGYLDLKQATKLVVQRAKGLLKAKGKGQMIAAQREILSVISLEQLELDIAADNADNQIVLAGPTKSTERVMAEAESLGLVSKVLNADYPFHSKLIRDEYLKTINILSWRKVKENKITVISNVTARPLAEFNAKYVKTHAKSTVLFRESLDYVLSKGETIFLEVGLGHLLCSLVQKSLNRKNLNYLIIGSTVNGQKTLDLAKAKLELKGFDIDKKTFELSTGRPADLFDDLKAKHLSVRIKERFQRRLSEEIQGKDRQINPTKLLLHKRTVEVTEQDVEVIRDHILFDLPTAPAAFLIKCFIEHAKFNEFKMADIRLLSKLYIDDIAELVTNLDGQRLQLKNDNKLFASCLIAPKAFLEDPEFPSDDPGVRLNPQVFYNSLSKAGFHYGPSLRLISDIRLMTGNRIRTKCTAPKKPWISIDLALQSLSCGLFDPLFPCCYVPVRIGELYARLPLITDKNEWTFHGEIIKKDPQMVEGNIAAFSNGVLSVLIRDVKAVRMSRNTIRRPLRRNALSTDDELGEIQIVPPFFKKNNDKKREIEKKKETEESTRLKESEKKQRKDSEVKKEMAKNAEKATKEFNFLKIFSSFDDESDKKANDKVFNRSKLMKKLSNPERIHNSVSYGTLNPVSELNGTTSAPHSNGLPNNSDAINFRPLPSPKTRLKGVYICGYYGKFTSQSYTFVYEDFTEQSLHQDVLKLQYDYRRFTPEKFGLSAREVQYMDPSQRVLLLSAHKILEQLDLPSFPEDTGVFVAASSSDFAQKCFSEAEPSGYLMGGTNQSALSNRLSHYYRLKGPSVTVDTACASFSTALSLAVDNIRLARCSHALVAAVNLILNDKTTEVLKNAGVLSKHHRCDVFSPEAAGYLRSEGFGMILISNHVSKARYEVKDVSSCHVAGQSNGFYAPCKKTEVEVMTSVCSDDKVDLIECHGTGTVLGDTTELEAVNEYIRKRKYDDTVLLTSSKRYLGHSEGASGLASLLAVVSMMEKEEVPKMMEKGRATNVLLDKHIVIPRENVQKSLKKAMINNFGFTGTVNSILIEKLQTDTNVKEVSALEESRMLLWPFESEDTMEIEEITKKYVKSDKDVIERHVIRWNPPSEVISHHIMKLVKEVRGHKDVVIVVPKEYLFVVLTLQKTLEKEITDIHVTVRSEESLKPEYGFRKIEKDTIRHAGGEDTVTKNTSVRHKNGINKCFIVGGHGGVGRILLSVLNPHRTVIVGRRRTEEYPDTVTFYEADVSDYKYIKLVFDIEMEREAVDCVVNCAGVVDNVTVNNCSLKFFETTFEPKVYGTKNLLKLCKQHNVRRFICLSSVAALYGSYGQVNYSMANALMEEMVEESGLQYLILNLGPVKGAGMLYEDTKKAIRRQIEDSGWGFLTVEEVKEAFRQLRYATGQYKIIGKNCKVNNLKDEGCEVNNNVKERYSREAIQKTLVEIMKEISGLGNISMIKGLMTMGFDSLTVEQLRQSIQKTFNVTVEPVEMFENVYVDDIVTMIELKITSRQGCTSSKEDGNDEVLSFKPQKITKNSLQNKDYGTEVKMTSLCSTTASTSSQTEDTTTKIGIVSFSAEIPKCENEFEFFDKLLKGETVFDYGKRSDNITEHNINATEKHYGTKKSDSDDDYIYCSSHLPSTLDFDFSQFEISQNDIDILDNTIKYAVKHSYLAMEKAGYSVEQRKKLKIGVITCSEPKIDNEKVNRLPIHCNNTNSSSYGKDESKVRRGTNTERKVEPKKGSLLELYLANQKDFLALWVSHLLHLDGPSFSVYSACSSTLTAIHQAVSLLQTNVDMVVVTAVNLLDIFGHQKDFGNVLATECACRPFSRHATGTVKGSYCGSLVLKKVEDTDDIIAYINDIYINNDGGATKSNFMAPSVVGQTDCIYNVLNGNCKDTTIHKVTAVKCDGKDISPIRYVECHGTGTKIGDAIEVRAMKQAFDRYYGSNNNSYSSSHDRHDYRNQNGGDSDYRKTLIGSVKANIGHTFAASAMASIIKCLLILETGKIPRQINVPSADVIDEVKESCFKVPLETTTISTEDARVMINSFGIGGTNGTILLSKPKRNQNVTLDSTVTKDTVENRLIAGNASTSDTKDPVTNKNIVAKAFFIPISSDTVEGCTDNAKTVALYLQSMKDDIVNIRRVSYTLINHRQHKQYRACVFGRNTVEIIEKLQKITVRDVKMARYDHKIAYYMCHQGVEYPGILQNEVVDVPWLQNYFEDFVIDGTTTPLSGTEHDSTDPEVSSVTLYSLCHGIFRLLIDHGVPAPEVLIGHSLGEYTALAVAGAIEYDEGRELVRERGKLIRQTNKAKIVAIKTSEMYIEGLELSAVLSEHLKTFVASDDTRIQKLKDDGYEFTVLRGNYGFHSSYVTPIMKAFGRLLSKYRLRYCKLPVISTYDGKVVKDGDIQYLLDHLASPVRIDKALKTLHDSFKDVTMVVEVGPEGILKNILNPDIVHVATLPSYKAVKQVIQSEHRNPPKIVVISERDNIYGHLLIGLIDEYLDQDVSIIMYHVTVPSFQDTVAVATLLKTYRITSKGVPRYTYYNRQLHQQTYIDFTITTINTVTKPNSTVLFVGYGSLGHVLHKHIKLKFVNPEVLLMNRTKKELVDYIYCDLTDHAKIRSAVKSLFNIYKSVDYCIFLAGVKPSGDKFRSDYSKEQVMKPKMAVKPLLEEFHKYGITVANLILISSLSSVTGLPYTSEYTMANNFLDSLANNCGVTKINRVLSLQLPPLRDSNMLMNNVKLLVDNSVDIEKASEWVVTMMKSGSSGVYAYSNASPSDIRNYVRSRDKDTVFSHGVTEEDRKELLKDIWRQILNTEVDDDDDFYRIGGNSLNGLQLVWKVQYAFYCNITYDHLNDNPVFLDFYRVVLRHSTNGTVGIVKSGRLSGPLSYPQEQMYYLYKKDYCNYNITFYIQFEDTVDEHKLHLTLFKLLDVQKQLRTVFTEVNDDIRQDTVYTELAFNRSYSRTDQSLDTVLKDLEGHYFDLTVTAMKFIVGDTFVVVCMQHIITDGWSISLFADQFSRIYRGEHVRDTTVDYIDYSLHQREHYSKKKEAEYCNYLEELPSEGTVIWGFSLENDYGNQNGAVIERDTKDGTNDRYEDDTVSDSNSIYKKVLTVTEGTTRCLKQKASRCATSLFKLILTKFLLTLNRFKSEYSTRLVVGVPNAGRDCNQTSEVIGYFLNNWIVAVDVAEVEKSFEACLQEVDRSLRTAEYFSEVPYHKAVARSGRHGEHPVFQTFFNYRHSLEFPSIDLGEGVNVTVTQVNNNKTFPFSVTVDEVDDTKMEITVEWDPTVLHHTVISLFCDDFTKELSDNITVDTEIVEEEEPFQDVISMVLEQDGTSSAIRRPDGNVTTYYELYDKIRRHSSYIKDMFLKLTGRGITVEDVVVLHLDNYSMPEWILPVLYCGAAFCPINVNEPTDIVNNKLRILQNKLVISDKHCNLKVPSISTTYNDIAYYDTLPSYKNLKYIDTKNTVSQPCILPYHLAYVLFTSGTTGTPKAVQVEHSQLSLYLQKAKKDFNLNENTVIGSTVSFTFDVSMFNLFGTLCFGGTLVQKTTITEFVDTTDRFSHLFMTSAMFNSLSDTKIRSIPTDWLIVGGETPLTRKITVFRESGRRISQIYGPTEATVWTVVNHYEDTVEDGRIIGTSTTPFVVATPFSSSPRILNLGSIGELWILGGQVARGYTDSTPEFQEDVFGTKCRGFRSGDIVYQMPDRRLMYLGRTDTVKKIRGIRIDLLEIRNTVAKVFEHNFWLDVVDDVVVLVTEKGDDWSNYRQKLSLHLAEHQIPTKAVTVDKIPLNNNGKVDAHRVRDKIRNDVTTVTSNNLTSGVKSRLSLIWQRLLNYNNYIDANDNFFALGGHSLSLIRLQSHIQDEFNVNIPLSSLSQHAIFRRMVEIIDRKTKNIITVIREADNATKAVYCIHAIGGTVFPYYSMVNWWPKECNIYAIGYDENDEGTLTELAGYYHTQISRHATITGLPYVLFGHSLGGILAYEANILHYNEHRSALNVILVDSWVLENDKLNETAIRSYLQAQFEPFDNRDTLLSKSMKLCTMLKQHTVTKSPHPIMLFKARHLGNSQVNAAVRRDLTQDMLRSVIDNGWGYYCDDVTVIPTNGDHDSILQYLSEQNTVIQEILDHI</sequence>
<dbReference type="SUPFAM" id="SSF52151">
    <property type="entry name" value="FabD/lysophospholipase-like"/>
    <property type="match status" value="2"/>
</dbReference>
<dbReference type="PROSITE" id="PS50075">
    <property type="entry name" value="CARRIER"/>
    <property type="match status" value="5"/>
</dbReference>
<dbReference type="InterPro" id="IPR016039">
    <property type="entry name" value="Thiolase-like"/>
</dbReference>
<dbReference type="InterPro" id="IPR000873">
    <property type="entry name" value="AMP-dep_synth/lig_dom"/>
</dbReference>
<dbReference type="InterPro" id="IPR036736">
    <property type="entry name" value="ACP-like_sf"/>
</dbReference>
<dbReference type="GO" id="GO:0004312">
    <property type="term" value="F:fatty acid synthase activity"/>
    <property type="evidence" value="ECO:0007669"/>
    <property type="project" value="UniProtKB-EC"/>
</dbReference>
<dbReference type="GO" id="GO:0004315">
    <property type="term" value="F:3-oxoacyl-[acyl-carrier-protein] synthase activity"/>
    <property type="evidence" value="ECO:0007669"/>
    <property type="project" value="InterPro"/>
</dbReference>
<dbReference type="Pfam" id="PF00668">
    <property type="entry name" value="Condensation"/>
    <property type="match status" value="1"/>
</dbReference>
<dbReference type="Gene3D" id="3.30.70.3290">
    <property type="match status" value="2"/>
</dbReference>
<dbReference type="SUPFAM" id="SSF56801">
    <property type="entry name" value="Acetyl-CoA synthetase-like"/>
    <property type="match status" value="1"/>
</dbReference>
<dbReference type="InterPro" id="IPR029058">
    <property type="entry name" value="AB_hydrolase_fold"/>
</dbReference>
<dbReference type="InterPro" id="IPR036291">
    <property type="entry name" value="NAD(P)-bd_dom_sf"/>
</dbReference>
<evidence type="ECO:0000256" key="5">
    <source>
        <dbReference type="ARBA" id="ARBA00022553"/>
    </source>
</evidence>
<dbReference type="SMART" id="SM01294">
    <property type="entry name" value="PKS_PP_betabranch"/>
    <property type="match status" value="1"/>
</dbReference>
<keyword evidence="4" id="KW-0596">Phosphopantetheine</keyword>
<dbReference type="InterPro" id="IPR001242">
    <property type="entry name" value="Condensation_dom"/>
</dbReference>
<dbReference type="InterPro" id="IPR023213">
    <property type="entry name" value="CAT-like_dom_sf"/>
</dbReference>
<feature type="compositionally biased region" description="Polar residues" evidence="8">
    <location>
        <begin position="1802"/>
        <end position="1820"/>
    </location>
</feature>
<dbReference type="SMART" id="SM00827">
    <property type="entry name" value="PKS_AT"/>
    <property type="match status" value="1"/>
</dbReference>
<dbReference type="InterPro" id="IPR009081">
    <property type="entry name" value="PP-bd_ACP"/>
</dbReference>
<dbReference type="Pfam" id="PF00975">
    <property type="entry name" value="Thioesterase"/>
    <property type="match status" value="1"/>
</dbReference>
<feature type="domain" description="Carrier" evidence="9">
    <location>
        <begin position="4729"/>
        <end position="4803"/>
    </location>
</feature>
<dbReference type="EC" id="2.3.1.85" evidence="2"/>
<dbReference type="Pfam" id="PF02801">
    <property type="entry name" value="Ketoacyl-synt_C"/>
    <property type="match status" value="4"/>
</dbReference>
<dbReference type="Proteomes" id="UP000614601">
    <property type="component" value="Unassembled WGS sequence"/>
</dbReference>
<keyword evidence="5" id="KW-0597">Phosphoprotein</keyword>
<evidence type="ECO:0000259" key="9">
    <source>
        <dbReference type="PROSITE" id="PS50075"/>
    </source>
</evidence>
<dbReference type="InterPro" id="IPR016035">
    <property type="entry name" value="Acyl_Trfase/lysoPLipase"/>
</dbReference>
<feature type="region of interest" description="Disordered" evidence="8">
    <location>
        <begin position="1799"/>
        <end position="1820"/>
    </location>
</feature>
<dbReference type="PROSITE" id="PS52004">
    <property type="entry name" value="KS3_2"/>
    <property type="match status" value="3"/>
</dbReference>
<dbReference type="GO" id="GO:0006633">
    <property type="term" value="P:fatty acid biosynthetic process"/>
    <property type="evidence" value="ECO:0007669"/>
    <property type="project" value="InterPro"/>
</dbReference>
<dbReference type="EC" id="3.1.2.14" evidence="1"/>
<dbReference type="InterPro" id="IPR013968">
    <property type="entry name" value="PKS_KR"/>
</dbReference>
<dbReference type="PROSITE" id="PS00455">
    <property type="entry name" value="AMP_BINDING"/>
    <property type="match status" value="1"/>
</dbReference>
<feature type="region of interest" description="Disordered" evidence="8">
    <location>
        <begin position="2491"/>
        <end position="2520"/>
    </location>
</feature>
<evidence type="ECO:0000256" key="6">
    <source>
        <dbReference type="ARBA" id="ARBA00022679"/>
    </source>
</evidence>
<dbReference type="InterPro" id="IPR057326">
    <property type="entry name" value="KR_dom"/>
</dbReference>
<dbReference type="GO" id="GO:0031177">
    <property type="term" value="F:phosphopantetheine binding"/>
    <property type="evidence" value="ECO:0007669"/>
    <property type="project" value="InterPro"/>
</dbReference>
<dbReference type="PANTHER" id="PTHR43775">
    <property type="entry name" value="FATTY ACID SYNTHASE"/>
    <property type="match status" value="1"/>
</dbReference>
<dbReference type="Gene3D" id="3.10.129.110">
    <property type="entry name" value="Polyketide synthase dehydratase"/>
    <property type="match status" value="1"/>
</dbReference>
<dbReference type="InterPro" id="IPR001227">
    <property type="entry name" value="Ac_transferase_dom_sf"/>
</dbReference>
<evidence type="ECO:0000256" key="4">
    <source>
        <dbReference type="ARBA" id="ARBA00022450"/>
    </source>
</evidence>
<dbReference type="SUPFAM" id="SSF53901">
    <property type="entry name" value="Thiolase-like"/>
    <property type="match status" value="3"/>
</dbReference>
<feature type="domain" description="Carrier" evidence="9">
    <location>
        <begin position="5752"/>
        <end position="5828"/>
    </location>
</feature>
<dbReference type="SUPFAM" id="SSF51735">
    <property type="entry name" value="NAD(P)-binding Rossmann-fold domains"/>
    <property type="match status" value="3"/>
</dbReference>
<dbReference type="Pfam" id="PF00550">
    <property type="entry name" value="PP-binding"/>
    <property type="match status" value="4"/>
</dbReference>
<accession>A0A811LHQ0</accession>
<dbReference type="SUPFAM" id="SSF53474">
    <property type="entry name" value="alpha/beta-Hydrolases"/>
    <property type="match status" value="1"/>
</dbReference>
<dbReference type="Pfam" id="PF00501">
    <property type="entry name" value="AMP-binding"/>
    <property type="match status" value="1"/>
</dbReference>
<dbReference type="PROSITE" id="PS00012">
    <property type="entry name" value="PHOSPHOPANTETHEINE"/>
    <property type="match status" value="1"/>
</dbReference>
<dbReference type="Pfam" id="PF08659">
    <property type="entry name" value="KR"/>
    <property type="match status" value="3"/>
</dbReference>
<dbReference type="InterPro" id="IPR014030">
    <property type="entry name" value="Ketoacyl_synth_N"/>
</dbReference>
<dbReference type="Gene3D" id="3.40.50.720">
    <property type="entry name" value="NAD(P)-binding Rossmann-like Domain"/>
    <property type="match status" value="3"/>
</dbReference>
<dbReference type="Gene3D" id="3.30.70.250">
    <property type="entry name" value="Malonyl-CoA ACP transacylase, ACP-binding"/>
    <property type="match status" value="1"/>
</dbReference>
<organism evidence="11 12">
    <name type="scientific">Bursaphelenchus okinawaensis</name>
    <dbReference type="NCBI Taxonomy" id="465554"/>
    <lineage>
        <taxon>Eukaryota</taxon>
        <taxon>Metazoa</taxon>
        <taxon>Ecdysozoa</taxon>
        <taxon>Nematoda</taxon>
        <taxon>Chromadorea</taxon>
        <taxon>Rhabditida</taxon>
        <taxon>Tylenchina</taxon>
        <taxon>Tylenchomorpha</taxon>
        <taxon>Aphelenchoidea</taxon>
        <taxon>Aphelenchoididae</taxon>
        <taxon>Bursaphelenchus</taxon>
    </lineage>
</organism>
<dbReference type="EMBL" id="CAJFCW020000006">
    <property type="protein sequence ID" value="CAG9125753.1"/>
    <property type="molecule type" value="Genomic_DNA"/>
</dbReference>
<dbReference type="Gene3D" id="3.30.559.10">
    <property type="entry name" value="Chloramphenicol acetyltransferase-like domain"/>
    <property type="match status" value="1"/>
</dbReference>
<dbReference type="SMART" id="SM00823">
    <property type="entry name" value="PKS_PP"/>
    <property type="match status" value="2"/>
</dbReference>
<feature type="domain" description="Carrier" evidence="9">
    <location>
        <begin position="1715"/>
        <end position="1792"/>
    </location>
</feature>
<feature type="domain" description="Ketosynthase family 3 (KS3)" evidence="10">
    <location>
        <begin position="269"/>
        <end position="696"/>
    </location>
</feature>
<dbReference type="Proteomes" id="UP000783686">
    <property type="component" value="Unassembled WGS sequence"/>
</dbReference>
<name>A0A811LHQ0_9BILA</name>
<dbReference type="SMART" id="SM00822">
    <property type="entry name" value="PKS_KR"/>
    <property type="match status" value="2"/>
</dbReference>
<dbReference type="GO" id="GO:0044550">
    <property type="term" value="P:secondary metabolite biosynthetic process"/>
    <property type="evidence" value="ECO:0007669"/>
    <property type="project" value="UniProtKB-ARBA"/>
</dbReference>
<dbReference type="OrthoDB" id="329835at2759"/>
<reference evidence="11" key="1">
    <citation type="submission" date="2020-09" db="EMBL/GenBank/DDBJ databases">
        <authorList>
            <person name="Kikuchi T."/>
        </authorList>
    </citation>
    <scope>NUCLEOTIDE SEQUENCE</scope>
    <source>
        <strain evidence="11">SH1</strain>
    </source>
</reference>
<proteinExistence type="predicted"/>
<dbReference type="InterPro" id="IPR006162">
    <property type="entry name" value="Ppantetheine_attach_site"/>
</dbReference>
<evidence type="ECO:0000259" key="10">
    <source>
        <dbReference type="PROSITE" id="PS52004"/>
    </source>
</evidence>
<dbReference type="InterPro" id="IPR020845">
    <property type="entry name" value="AMP-binding_CS"/>
</dbReference>
<evidence type="ECO:0000256" key="2">
    <source>
        <dbReference type="ARBA" id="ARBA00012873"/>
    </source>
</evidence>
<keyword evidence="12" id="KW-1185">Reference proteome</keyword>
<dbReference type="Gene3D" id="3.30.559.30">
    <property type="entry name" value="Nonribosomal peptide synthetase, condensation domain"/>
    <property type="match status" value="1"/>
</dbReference>
<gene>
    <name evidence="11" type="ORF">BOKJ2_LOCUS13153</name>
</gene>
<protein>
    <recommendedName>
        <fullName evidence="3">Fatty acid synthase</fullName>
        <ecNumber evidence="2">2.3.1.85</ecNumber>
        <ecNumber evidence="1">3.1.2.14</ecNumber>
    </recommendedName>
</protein>
<dbReference type="InterPro" id="IPR014031">
    <property type="entry name" value="Ketoacyl_synth_C"/>
</dbReference>
<evidence type="ECO:0000256" key="8">
    <source>
        <dbReference type="SAM" id="MobiDB-lite"/>
    </source>
</evidence>
<dbReference type="PANTHER" id="PTHR43775:SF37">
    <property type="entry name" value="SI:DKEY-61P9.11"/>
    <property type="match status" value="1"/>
</dbReference>
<feature type="compositionally biased region" description="Polar residues" evidence="8">
    <location>
        <begin position="2580"/>
        <end position="2600"/>
    </location>
</feature>
<dbReference type="Gene3D" id="3.40.47.10">
    <property type="match status" value="3"/>
</dbReference>
<feature type="region of interest" description="Disordered" evidence="8">
    <location>
        <begin position="2580"/>
        <end position="2603"/>
    </location>
</feature>
<dbReference type="Pfam" id="PF00698">
    <property type="entry name" value="Acyl_transf_1"/>
    <property type="match status" value="2"/>
</dbReference>
<dbReference type="SMART" id="SM00825">
    <property type="entry name" value="PKS_KS"/>
    <property type="match status" value="3"/>
</dbReference>
<dbReference type="InterPro" id="IPR045851">
    <property type="entry name" value="AMP-bd_C_sf"/>
</dbReference>
<dbReference type="Gene3D" id="1.10.1200.10">
    <property type="entry name" value="ACP-like"/>
    <property type="match status" value="5"/>
</dbReference>
<dbReference type="Gene3D" id="3.40.50.12780">
    <property type="entry name" value="N-terminal domain of ligase-like"/>
    <property type="match status" value="1"/>
</dbReference>
<evidence type="ECO:0000256" key="3">
    <source>
        <dbReference type="ARBA" id="ARBA00018769"/>
    </source>
</evidence>
<dbReference type="PROSITE" id="PS00606">
    <property type="entry name" value="KS3_1"/>
    <property type="match status" value="2"/>
</dbReference>
<dbReference type="InterPro" id="IPR042104">
    <property type="entry name" value="PKS_dehydratase_sf"/>
</dbReference>
<comment type="caution">
    <text evidence="11">The sequence shown here is derived from an EMBL/GenBank/DDBJ whole genome shotgun (WGS) entry which is preliminary data.</text>
</comment>
<dbReference type="Gene3D" id="3.30.300.30">
    <property type="match status" value="1"/>
</dbReference>
<keyword evidence="6" id="KW-0808">Transferase</keyword>
<dbReference type="SUPFAM" id="SSF47336">
    <property type="entry name" value="ACP-like"/>
    <property type="match status" value="5"/>
</dbReference>
<evidence type="ECO:0000256" key="1">
    <source>
        <dbReference type="ARBA" id="ARBA00012480"/>
    </source>
</evidence>
<dbReference type="InterPro" id="IPR042099">
    <property type="entry name" value="ANL_N_sf"/>
</dbReference>
<dbReference type="EMBL" id="CAJFDH010000006">
    <property type="protein sequence ID" value="CAD5229094.1"/>
    <property type="molecule type" value="Genomic_DNA"/>
</dbReference>
<feature type="domain" description="Carrier" evidence="9">
    <location>
        <begin position="3368"/>
        <end position="3443"/>
    </location>
</feature>
<evidence type="ECO:0000313" key="12">
    <source>
        <dbReference type="Proteomes" id="UP000614601"/>
    </source>
</evidence>
<dbReference type="InterPro" id="IPR020841">
    <property type="entry name" value="PKS_Beta-ketoAc_synthase_dom"/>
</dbReference>
<dbReference type="Gene3D" id="3.40.50.1820">
    <property type="entry name" value="alpha/beta hydrolase"/>
    <property type="match status" value="1"/>
</dbReference>
<dbReference type="CDD" id="cd00833">
    <property type="entry name" value="PKS"/>
    <property type="match status" value="3"/>
</dbReference>
<feature type="domain" description="Ketosynthase family 3 (KS3)" evidence="10">
    <location>
        <begin position="3502"/>
        <end position="3995"/>
    </location>
</feature>
<dbReference type="InterPro" id="IPR001031">
    <property type="entry name" value="Thioesterase"/>
</dbReference>
<dbReference type="Gene3D" id="3.40.366.10">
    <property type="entry name" value="Malonyl-Coenzyme A Acyl Carrier Protein, domain 2"/>
    <property type="match status" value="2"/>
</dbReference>
<dbReference type="SUPFAM" id="SSF52777">
    <property type="entry name" value="CoA-dependent acyltransferases"/>
    <property type="match status" value="2"/>
</dbReference>
<dbReference type="GO" id="GO:0016297">
    <property type="term" value="F:fatty acyl-[ACP] hydrolase activity"/>
    <property type="evidence" value="ECO:0007669"/>
    <property type="project" value="UniProtKB-EC"/>
</dbReference>
<dbReference type="InterPro" id="IPR014043">
    <property type="entry name" value="Acyl_transferase_dom"/>
</dbReference>
<evidence type="ECO:0000256" key="7">
    <source>
        <dbReference type="ARBA" id="ARBA00044883"/>
    </source>
</evidence>
<dbReference type="InterPro" id="IPR020806">
    <property type="entry name" value="PKS_PP-bd"/>
</dbReference>
<dbReference type="InterPro" id="IPR018201">
    <property type="entry name" value="Ketoacyl_synth_AS"/>
</dbReference>
<feature type="domain" description="Ketosynthase family 3 (KS3)" evidence="10">
    <location>
        <begin position="2576"/>
        <end position="2989"/>
    </location>
</feature>
<dbReference type="Pfam" id="PF00109">
    <property type="entry name" value="ketoacyl-synt"/>
    <property type="match status" value="3"/>
</dbReference>